<dbReference type="STRING" id="314283.MED297_04487"/>
<name>A4BGA2_9GAMM</name>
<proteinExistence type="predicted"/>
<accession>A4BGA2</accession>
<organism evidence="1 2">
    <name type="scientific">Reinekea blandensis MED297</name>
    <dbReference type="NCBI Taxonomy" id="314283"/>
    <lineage>
        <taxon>Bacteria</taxon>
        <taxon>Pseudomonadati</taxon>
        <taxon>Pseudomonadota</taxon>
        <taxon>Gammaproteobacteria</taxon>
        <taxon>Oceanospirillales</taxon>
        <taxon>Saccharospirillaceae</taxon>
        <taxon>Reinekea</taxon>
    </lineage>
</organism>
<gene>
    <name evidence="1" type="ORF">MED297_04487</name>
</gene>
<dbReference type="Proteomes" id="UP000005953">
    <property type="component" value="Unassembled WGS sequence"/>
</dbReference>
<reference evidence="1 2" key="1">
    <citation type="submission" date="2006-02" db="EMBL/GenBank/DDBJ databases">
        <authorList>
            <person name="Pinhassi J."/>
            <person name="Pedros-Alio C."/>
            <person name="Ferriera S."/>
            <person name="Johnson J."/>
            <person name="Kravitz S."/>
            <person name="Halpern A."/>
            <person name="Remington K."/>
            <person name="Beeson K."/>
            <person name="Tran B."/>
            <person name="Rogers Y.-H."/>
            <person name="Friedman R."/>
            <person name="Venter J.C."/>
        </authorList>
    </citation>
    <scope>NUCLEOTIDE SEQUENCE [LARGE SCALE GENOMIC DNA]</scope>
    <source>
        <strain evidence="1 2">MED297</strain>
    </source>
</reference>
<keyword evidence="2" id="KW-1185">Reference proteome</keyword>
<evidence type="ECO:0000313" key="1">
    <source>
        <dbReference type="EMBL" id="EAR08897.1"/>
    </source>
</evidence>
<sequence>MKMNIKYIGVRVWVSQITLTLKQISGEVTINKEWLVQARLKPLSRRAFDSLSFAPAQKRYANKGNF</sequence>
<dbReference type="EMBL" id="AAOE01000015">
    <property type="protein sequence ID" value="EAR08897.1"/>
    <property type="molecule type" value="Genomic_DNA"/>
</dbReference>
<protein>
    <submittedName>
        <fullName evidence="1">Uncharacterized protein</fullName>
    </submittedName>
</protein>
<evidence type="ECO:0000313" key="2">
    <source>
        <dbReference type="Proteomes" id="UP000005953"/>
    </source>
</evidence>
<dbReference type="AlphaFoldDB" id="A4BGA2"/>
<dbReference type="HOGENOM" id="CLU_2828185_0_0_6"/>
<comment type="caution">
    <text evidence="1">The sequence shown here is derived from an EMBL/GenBank/DDBJ whole genome shotgun (WGS) entry which is preliminary data.</text>
</comment>